<dbReference type="SUPFAM" id="SSF53335">
    <property type="entry name" value="S-adenosyl-L-methionine-dependent methyltransferases"/>
    <property type="match status" value="1"/>
</dbReference>
<proteinExistence type="predicted"/>
<name>A0A150Q390_SORCE</name>
<dbReference type="Proteomes" id="UP000075604">
    <property type="component" value="Unassembled WGS sequence"/>
</dbReference>
<dbReference type="PANTHER" id="PTHR43861:SF1">
    <property type="entry name" value="TRANS-ACONITATE 2-METHYLTRANSFERASE"/>
    <property type="match status" value="1"/>
</dbReference>
<dbReference type="PANTHER" id="PTHR43861">
    <property type="entry name" value="TRANS-ACONITATE 2-METHYLTRANSFERASE-RELATED"/>
    <property type="match status" value="1"/>
</dbReference>
<dbReference type="GO" id="GO:0032259">
    <property type="term" value="P:methylation"/>
    <property type="evidence" value="ECO:0007669"/>
    <property type="project" value="UniProtKB-KW"/>
</dbReference>
<protein>
    <submittedName>
        <fullName evidence="2">SAM-dependent methyltransferase</fullName>
    </submittedName>
</protein>
<feature type="domain" description="Methyltransferase" evidence="1">
    <location>
        <begin position="56"/>
        <end position="162"/>
    </location>
</feature>
<keyword evidence="2" id="KW-0808">Transferase</keyword>
<organism evidence="2 3">
    <name type="scientific">Sorangium cellulosum</name>
    <name type="common">Polyangium cellulosum</name>
    <dbReference type="NCBI Taxonomy" id="56"/>
    <lineage>
        <taxon>Bacteria</taxon>
        <taxon>Pseudomonadati</taxon>
        <taxon>Myxococcota</taxon>
        <taxon>Polyangia</taxon>
        <taxon>Polyangiales</taxon>
        <taxon>Polyangiaceae</taxon>
        <taxon>Sorangium</taxon>
    </lineage>
</organism>
<dbReference type="GO" id="GO:0008168">
    <property type="term" value="F:methyltransferase activity"/>
    <property type="evidence" value="ECO:0007669"/>
    <property type="project" value="UniProtKB-KW"/>
</dbReference>
<evidence type="ECO:0000259" key="1">
    <source>
        <dbReference type="Pfam" id="PF13847"/>
    </source>
</evidence>
<dbReference type="Pfam" id="PF13847">
    <property type="entry name" value="Methyltransf_31"/>
    <property type="match status" value="1"/>
</dbReference>
<reference evidence="2 3" key="1">
    <citation type="submission" date="2014-02" db="EMBL/GenBank/DDBJ databases">
        <title>The small core and large imbalanced accessory genome model reveals a collaborative survival strategy of Sorangium cellulosum strains in nature.</title>
        <authorList>
            <person name="Han K."/>
            <person name="Peng R."/>
            <person name="Blom J."/>
            <person name="Li Y.-Z."/>
        </authorList>
    </citation>
    <scope>NUCLEOTIDE SEQUENCE [LARGE SCALE GENOMIC DNA]</scope>
    <source>
        <strain evidence="2 3">So0157-18</strain>
    </source>
</reference>
<dbReference type="EMBL" id="JELX01000728">
    <property type="protein sequence ID" value="KYF62206.1"/>
    <property type="molecule type" value="Genomic_DNA"/>
</dbReference>
<gene>
    <name evidence="2" type="ORF">BE04_18100</name>
</gene>
<accession>A0A150Q390</accession>
<dbReference type="InterPro" id="IPR025714">
    <property type="entry name" value="Methyltranfer_dom"/>
</dbReference>
<evidence type="ECO:0000313" key="2">
    <source>
        <dbReference type="EMBL" id="KYF62206.1"/>
    </source>
</evidence>
<sequence length="281" mass="30628">MSCGLPRNLDADADVDADATLPAITVPPAAQAYRRGSLWQKGRGERLIELAGVRRGELVLDLGCGTGGLTQQLAELVGPGGRVVGIDPDDARIALALETAVAPNLEFQVGTAETLGEIARGRPVDLVFSNFVFHWIRDKRAVLRRLRGLLHPAGRIVVQCVSSLPVLVGELSRLADPSGERILRDFAFEDAAAIAHHVEGAGLQLIRLEEQQGTHVYPTLDALLTWWRATTHDRFDPRAIEPAALARFAEQHNEGGAFLVHETFCWFEARIPPAHAWGRRG</sequence>
<dbReference type="CDD" id="cd02440">
    <property type="entry name" value="AdoMet_MTases"/>
    <property type="match status" value="1"/>
</dbReference>
<keyword evidence="2" id="KW-0489">Methyltransferase</keyword>
<comment type="caution">
    <text evidence="2">The sequence shown here is derived from an EMBL/GenBank/DDBJ whole genome shotgun (WGS) entry which is preliminary data.</text>
</comment>
<dbReference type="AlphaFoldDB" id="A0A150Q390"/>
<evidence type="ECO:0000313" key="3">
    <source>
        <dbReference type="Proteomes" id="UP000075604"/>
    </source>
</evidence>
<dbReference type="InterPro" id="IPR029063">
    <property type="entry name" value="SAM-dependent_MTases_sf"/>
</dbReference>
<dbReference type="Gene3D" id="3.40.50.150">
    <property type="entry name" value="Vaccinia Virus protein VP39"/>
    <property type="match status" value="1"/>
</dbReference>